<dbReference type="EMBL" id="JACCJB010000025">
    <property type="protein sequence ID" value="KAF6217805.1"/>
    <property type="molecule type" value="Genomic_DNA"/>
</dbReference>
<feature type="compositionally biased region" description="Basic and acidic residues" evidence="1">
    <location>
        <begin position="138"/>
        <end position="153"/>
    </location>
</feature>
<protein>
    <submittedName>
        <fullName evidence="2">Uncharacterized protein</fullName>
    </submittedName>
</protein>
<organism evidence="2 3">
    <name type="scientific">Letharia lupina</name>
    <dbReference type="NCBI Taxonomy" id="560253"/>
    <lineage>
        <taxon>Eukaryota</taxon>
        <taxon>Fungi</taxon>
        <taxon>Dikarya</taxon>
        <taxon>Ascomycota</taxon>
        <taxon>Pezizomycotina</taxon>
        <taxon>Lecanoromycetes</taxon>
        <taxon>OSLEUM clade</taxon>
        <taxon>Lecanoromycetidae</taxon>
        <taxon>Lecanorales</taxon>
        <taxon>Lecanorineae</taxon>
        <taxon>Parmeliaceae</taxon>
        <taxon>Letharia</taxon>
    </lineage>
</organism>
<evidence type="ECO:0000256" key="1">
    <source>
        <dbReference type="SAM" id="MobiDB-lite"/>
    </source>
</evidence>
<feature type="region of interest" description="Disordered" evidence="1">
    <location>
        <begin position="34"/>
        <end position="53"/>
    </location>
</feature>
<dbReference type="AlphaFoldDB" id="A0A8H6F728"/>
<name>A0A8H6F728_9LECA</name>
<comment type="caution">
    <text evidence="2">The sequence shown here is derived from an EMBL/GenBank/DDBJ whole genome shotgun (WGS) entry which is preliminary data.</text>
</comment>
<gene>
    <name evidence="2" type="ORF">HO133_006632</name>
</gene>
<accession>A0A8H6F728</accession>
<feature type="region of interest" description="Disordered" evidence="1">
    <location>
        <begin position="138"/>
        <end position="178"/>
    </location>
</feature>
<proteinExistence type="predicted"/>
<sequence>MAVPPTDPNTTPPILTAAQTRALLHTLLSNAANAARPNMTSPGPKAVRQQPVQQQQQQQTITIDASTRIMGHCNNVALASPSPTEQAVKIEQLLRGVFQPAGPGEEKTKARANVSLNVNVQAGVSILGSKNVVVFNGKRDVGKDSTKGDEPLAGRKRRAESEPADIQMTLGKKVKVEA</sequence>
<reference evidence="2 3" key="1">
    <citation type="journal article" date="2020" name="Genomics">
        <title>Complete, high-quality genomes from long-read metagenomic sequencing of two wolf lichen thalli reveals enigmatic genome architecture.</title>
        <authorList>
            <person name="McKenzie S.K."/>
            <person name="Walston R.F."/>
            <person name="Allen J.L."/>
        </authorList>
    </citation>
    <scope>NUCLEOTIDE SEQUENCE [LARGE SCALE GENOMIC DNA]</scope>
    <source>
        <strain evidence="2">WasteWater1</strain>
    </source>
</reference>
<evidence type="ECO:0000313" key="3">
    <source>
        <dbReference type="Proteomes" id="UP000593566"/>
    </source>
</evidence>
<dbReference type="Proteomes" id="UP000593566">
    <property type="component" value="Unassembled WGS sequence"/>
</dbReference>
<evidence type="ECO:0000313" key="2">
    <source>
        <dbReference type="EMBL" id="KAF6217805.1"/>
    </source>
</evidence>
<keyword evidence="3" id="KW-1185">Reference proteome</keyword>
<dbReference type="RefSeq" id="XP_037147240.1">
    <property type="nucleotide sequence ID" value="XM_037297530.1"/>
</dbReference>
<dbReference type="GeneID" id="59335033"/>